<proteinExistence type="predicted"/>
<evidence type="ECO:0000313" key="2">
    <source>
        <dbReference type="Proteomes" id="UP001186974"/>
    </source>
</evidence>
<evidence type="ECO:0000313" key="1">
    <source>
        <dbReference type="EMBL" id="KAK3060785.1"/>
    </source>
</evidence>
<keyword evidence="2" id="KW-1185">Reference proteome</keyword>
<reference evidence="1" key="1">
    <citation type="submission" date="2024-09" db="EMBL/GenBank/DDBJ databases">
        <title>Black Yeasts Isolated from many extreme environments.</title>
        <authorList>
            <person name="Coleine C."/>
            <person name="Stajich J.E."/>
            <person name="Selbmann L."/>
        </authorList>
    </citation>
    <scope>NUCLEOTIDE SEQUENCE</scope>
    <source>
        <strain evidence="1">CCFEE 5737</strain>
    </source>
</reference>
<organism evidence="1 2">
    <name type="scientific">Coniosporium uncinatum</name>
    <dbReference type="NCBI Taxonomy" id="93489"/>
    <lineage>
        <taxon>Eukaryota</taxon>
        <taxon>Fungi</taxon>
        <taxon>Dikarya</taxon>
        <taxon>Ascomycota</taxon>
        <taxon>Pezizomycotina</taxon>
        <taxon>Dothideomycetes</taxon>
        <taxon>Dothideomycetes incertae sedis</taxon>
        <taxon>Coniosporium</taxon>
    </lineage>
</organism>
<dbReference type="EMBL" id="JAWDJW010008289">
    <property type="protein sequence ID" value="KAK3060785.1"/>
    <property type="molecule type" value="Genomic_DNA"/>
</dbReference>
<comment type="caution">
    <text evidence="1">The sequence shown here is derived from an EMBL/GenBank/DDBJ whole genome shotgun (WGS) entry which is preliminary data.</text>
</comment>
<sequence length="252" mass="27899">MDVFWSWPPVTRTITVAALVTSVLAYGGLLPLIQIVFIPQKLFTFPPQIWRLVTSFLLTGPKFGIIMDPYFVFTYGSALEKGSPRFSERGSFFVYVCFVSAIITALAGGYFGGYTFLDALILSFAYTFAQDNPLTNVTVFILTFPAKYLPYALLLLTFIMRGPPAAMEQGTGLLAAHLYDFLTRIWPTFGGGRNYIKTPEFVKRWFAQNGSAAPQARSYGTAFDNRRDSPVSGSASGNAWSNQRGPGRRLGE</sequence>
<protein>
    <submittedName>
        <fullName evidence="1">Uncharacterized protein</fullName>
    </submittedName>
</protein>
<gene>
    <name evidence="1" type="ORF">LTS18_007693</name>
</gene>
<name>A0ACC3D2B9_9PEZI</name>
<accession>A0ACC3D2B9</accession>
<dbReference type="Proteomes" id="UP001186974">
    <property type="component" value="Unassembled WGS sequence"/>
</dbReference>